<dbReference type="OMA" id="AYMAAIQ"/>
<dbReference type="Pfam" id="PF25074">
    <property type="entry name" value="DUF7798"/>
    <property type="match status" value="1"/>
</dbReference>
<feature type="compositionally biased region" description="Polar residues" evidence="1">
    <location>
        <begin position="1"/>
        <end position="14"/>
    </location>
</feature>
<accession>A0A103XM39</accession>
<evidence type="ECO:0000313" key="3">
    <source>
        <dbReference type="EMBL" id="KVH93271.1"/>
    </source>
</evidence>
<feature type="compositionally biased region" description="Basic and acidic residues" evidence="1">
    <location>
        <begin position="18"/>
        <end position="33"/>
    </location>
</feature>
<gene>
    <name evidence="3" type="ORF">Ccrd_004685</name>
</gene>
<dbReference type="Proteomes" id="UP000243975">
    <property type="component" value="Unassembled WGS sequence"/>
</dbReference>
<dbReference type="AlphaFoldDB" id="A0A103XM39"/>
<sequence length="512" mass="55417">MEANATIKSSSTDEIQPVEDKVPVEHPKEDDHAGGGWGWGFSAFSVLSDLQKAAEEISRNAAEVAKTAANSISDLQNELEDSESSKEDHPEASDKDQESEDEDDKKRKAALEKLEKAIFIFMLQGIKAIDTSVENFASGAWQALGNAWKGGSSFVQKLENSIQQGGIPAAGSVTPSLLETGRAFTAKGMQVLEYVGKETVDLLITESGMEIDKNAGEGGHETEEDQLLEEVTFDRCFYIYGGPEQLEELEALSNHYALLFNRRKAKLSTEQKSAYDVKLKEVQQMLSLDTGSDGNSAESEKGKNVENIYDSSYDEIKSFHSSSVSKAAEMAAGFANALAGLPPSDIVQRTGGRLDSLHSEGIHRLSEMCCIAVSQLLVLGKSVIHNANKAQDANADEEIVKFEWPEDCIEKAKTIRTKTQSMTGYLEAVAISFVTGISDVAEAYAAAIKSATADSPDVVVPEKSIQDKVKSFSEDIRVNRTTAMDKIQEGLRFLAYVILSTSMPPAAAAATT</sequence>
<evidence type="ECO:0000259" key="2">
    <source>
        <dbReference type="Pfam" id="PF25074"/>
    </source>
</evidence>
<dbReference type="PANTHER" id="PTHR36011:SF1">
    <property type="entry name" value="BAT2 DOMAIN PROTEIN"/>
    <property type="match status" value="1"/>
</dbReference>
<evidence type="ECO:0000313" key="4">
    <source>
        <dbReference type="Proteomes" id="UP000243975"/>
    </source>
</evidence>
<keyword evidence="4" id="KW-1185">Reference proteome</keyword>
<reference evidence="3 4" key="1">
    <citation type="journal article" date="2016" name="Sci. Rep.">
        <title>The genome sequence of the outbreeding globe artichoke constructed de novo incorporating a phase-aware low-pass sequencing strategy of F1 progeny.</title>
        <authorList>
            <person name="Scaglione D."/>
            <person name="Reyes-Chin-Wo S."/>
            <person name="Acquadro A."/>
            <person name="Froenicke L."/>
            <person name="Portis E."/>
            <person name="Beitel C."/>
            <person name="Tirone M."/>
            <person name="Mauro R."/>
            <person name="Lo Monaco A."/>
            <person name="Mauromicale G."/>
            <person name="Faccioli P."/>
            <person name="Cattivelli L."/>
            <person name="Rieseberg L."/>
            <person name="Michelmore R."/>
            <person name="Lanteri S."/>
        </authorList>
    </citation>
    <scope>NUCLEOTIDE SEQUENCE [LARGE SCALE GENOMIC DNA]</scope>
    <source>
        <strain evidence="3">2C</strain>
    </source>
</reference>
<feature type="compositionally biased region" description="Basic and acidic residues" evidence="1">
    <location>
        <begin position="83"/>
        <end position="96"/>
    </location>
</feature>
<protein>
    <recommendedName>
        <fullName evidence="2">DUF7798 domain-containing protein</fullName>
    </recommendedName>
</protein>
<feature type="domain" description="DUF7798" evidence="2">
    <location>
        <begin position="231"/>
        <end position="503"/>
    </location>
</feature>
<dbReference type="EMBL" id="LEKV01004787">
    <property type="protein sequence ID" value="KVH93271.1"/>
    <property type="molecule type" value="Genomic_DNA"/>
</dbReference>
<feature type="region of interest" description="Disordered" evidence="1">
    <location>
        <begin position="57"/>
        <end position="107"/>
    </location>
</feature>
<feature type="region of interest" description="Disordered" evidence="1">
    <location>
        <begin position="1"/>
        <end position="35"/>
    </location>
</feature>
<proteinExistence type="predicted"/>
<dbReference type="Gramene" id="KVH93271">
    <property type="protein sequence ID" value="KVH93271"/>
    <property type="gene ID" value="Ccrd_004685"/>
</dbReference>
<name>A0A103XM39_CYNCS</name>
<dbReference type="InterPro" id="IPR056700">
    <property type="entry name" value="DUF7798"/>
</dbReference>
<dbReference type="STRING" id="59895.A0A103XM39"/>
<dbReference type="PANTHER" id="PTHR36011">
    <property type="entry name" value="BAT2 DOMAIN PROTEIN"/>
    <property type="match status" value="1"/>
</dbReference>
<evidence type="ECO:0000256" key="1">
    <source>
        <dbReference type="SAM" id="MobiDB-lite"/>
    </source>
</evidence>
<organism evidence="3 4">
    <name type="scientific">Cynara cardunculus var. scolymus</name>
    <name type="common">Globe artichoke</name>
    <name type="synonym">Cynara scolymus</name>
    <dbReference type="NCBI Taxonomy" id="59895"/>
    <lineage>
        <taxon>Eukaryota</taxon>
        <taxon>Viridiplantae</taxon>
        <taxon>Streptophyta</taxon>
        <taxon>Embryophyta</taxon>
        <taxon>Tracheophyta</taxon>
        <taxon>Spermatophyta</taxon>
        <taxon>Magnoliopsida</taxon>
        <taxon>eudicotyledons</taxon>
        <taxon>Gunneridae</taxon>
        <taxon>Pentapetalae</taxon>
        <taxon>asterids</taxon>
        <taxon>campanulids</taxon>
        <taxon>Asterales</taxon>
        <taxon>Asteraceae</taxon>
        <taxon>Carduoideae</taxon>
        <taxon>Cardueae</taxon>
        <taxon>Carduinae</taxon>
        <taxon>Cynara</taxon>
    </lineage>
</organism>
<comment type="caution">
    <text evidence="3">The sequence shown here is derived from an EMBL/GenBank/DDBJ whole genome shotgun (WGS) entry which is preliminary data.</text>
</comment>